<dbReference type="EMBL" id="GGEC01016484">
    <property type="protein sequence ID" value="MBW96967.1"/>
    <property type="molecule type" value="Transcribed_RNA"/>
</dbReference>
<sequence>MVLCFCFCDYISYMSFCN</sequence>
<organism evidence="1">
    <name type="scientific">Rhizophora mucronata</name>
    <name type="common">Asiatic mangrove</name>
    <dbReference type="NCBI Taxonomy" id="61149"/>
    <lineage>
        <taxon>Eukaryota</taxon>
        <taxon>Viridiplantae</taxon>
        <taxon>Streptophyta</taxon>
        <taxon>Embryophyta</taxon>
        <taxon>Tracheophyta</taxon>
        <taxon>Spermatophyta</taxon>
        <taxon>Magnoliopsida</taxon>
        <taxon>eudicotyledons</taxon>
        <taxon>Gunneridae</taxon>
        <taxon>Pentapetalae</taxon>
        <taxon>rosids</taxon>
        <taxon>fabids</taxon>
        <taxon>Malpighiales</taxon>
        <taxon>Rhizophoraceae</taxon>
        <taxon>Rhizophora</taxon>
    </lineage>
</organism>
<evidence type="ECO:0000313" key="1">
    <source>
        <dbReference type="EMBL" id="MBW96967.1"/>
    </source>
</evidence>
<accession>A0A2P2JU10</accession>
<protein>
    <submittedName>
        <fullName evidence="1">Uncharacterized protein</fullName>
    </submittedName>
</protein>
<reference evidence="1" key="1">
    <citation type="submission" date="2018-02" db="EMBL/GenBank/DDBJ databases">
        <title>Rhizophora mucronata_Transcriptome.</title>
        <authorList>
            <person name="Meera S.P."/>
            <person name="Sreeshan A."/>
            <person name="Augustine A."/>
        </authorList>
    </citation>
    <scope>NUCLEOTIDE SEQUENCE</scope>
    <source>
        <tissue evidence="1">Leaf</tissue>
    </source>
</reference>
<dbReference type="AlphaFoldDB" id="A0A2P2JU10"/>
<name>A0A2P2JU10_RHIMU</name>
<proteinExistence type="predicted"/>